<proteinExistence type="predicted"/>
<dbReference type="AlphaFoldDB" id="A0A0N8QBD4"/>
<dbReference type="EMBL" id="CP028490">
    <property type="protein sequence ID" value="AVX26112.1"/>
    <property type="molecule type" value="Genomic_DNA"/>
</dbReference>
<accession>A0A0N8QBD4</accession>
<gene>
    <name evidence="1" type="ORF">DA456_23490</name>
</gene>
<protein>
    <submittedName>
        <fullName evidence="1">Uncharacterized protein</fullName>
    </submittedName>
</protein>
<sequence>MTQEKTMNSTDNLDYIAACELAECPSSFGAYAAAANPGLLKARDVTDAKPGNEAAVVAGSLLAFAAGMSAQSKQDVINSFLFATLVANKAFSAQTQGDQWYDKFNEVLSKLGWLSTQWNYARYRATHQRFTMDELGLEILGSAIAAAALPGPASLLMLKVAGDAIAALRAKKEPLRLFESQTKAHRGGSFRIASCIESEDSIVSLAMAAVSFQADSDVTNVLFWEWQDTSVQTWKGEDSLLLNTALYARHRDMIQQRLDDNARRAIADFEI</sequence>
<dbReference type="RefSeq" id="WP_003391886.1">
    <property type="nucleotide sequence ID" value="NZ_CP028490.1"/>
</dbReference>
<dbReference type="Proteomes" id="UP000240475">
    <property type="component" value="Chromosome"/>
</dbReference>
<evidence type="ECO:0000313" key="1">
    <source>
        <dbReference type="EMBL" id="AVX26112.1"/>
    </source>
</evidence>
<name>A0A0N8QBD4_PSESX</name>
<reference evidence="1 2" key="1">
    <citation type="submission" date="2018-04" db="EMBL/GenBank/DDBJ databases">
        <authorList>
            <person name="Cha J.-S."/>
        </authorList>
    </citation>
    <scope>NUCLEOTIDE SEQUENCE [LARGE SCALE GENOMIC DNA]</scope>
    <source>
        <strain evidence="1 2">LMG5095</strain>
    </source>
</reference>
<organism evidence="1 2">
    <name type="scientific">Pseudomonas syringae pv. atrofaciens</name>
    <dbReference type="NCBI Taxonomy" id="192087"/>
    <lineage>
        <taxon>Bacteria</taxon>
        <taxon>Pseudomonadati</taxon>
        <taxon>Pseudomonadota</taxon>
        <taxon>Gammaproteobacteria</taxon>
        <taxon>Pseudomonadales</taxon>
        <taxon>Pseudomonadaceae</taxon>
        <taxon>Pseudomonas</taxon>
        <taxon>Pseudomonas syringae</taxon>
    </lineage>
</organism>
<evidence type="ECO:0000313" key="2">
    <source>
        <dbReference type="Proteomes" id="UP000240475"/>
    </source>
</evidence>